<evidence type="ECO:0008006" key="4">
    <source>
        <dbReference type="Google" id="ProtNLM"/>
    </source>
</evidence>
<evidence type="ECO:0000313" key="3">
    <source>
        <dbReference type="Proteomes" id="UP001596513"/>
    </source>
</evidence>
<evidence type="ECO:0000313" key="2">
    <source>
        <dbReference type="EMBL" id="MFC7668386.1"/>
    </source>
</evidence>
<dbReference type="Proteomes" id="UP001596513">
    <property type="component" value="Unassembled WGS sequence"/>
</dbReference>
<feature type="compositionally biased region" description="Basic residues" evidence="1">
    <location>
        <begin position="71"/>
        <end position="85"/>
    </location>
</feature>
<feature type="compositionally biased region" description="Basic and acidic residues" evidence="1">
    <location>
        <begin position="58"/>
        <end position="70"/>
    </location>
</feature>
<evidence type="ECO:0000256" key="1">
    <source>
        <dbReference type="SAM" id="MobiDB-lite"/>
    </source>
</evidence>
<feature type="compositionally biased region" description="Basic and acidic residues" evidence="1">
    <location>
        <begin position="9"/>
        <end position="20"/>
    </location>
</feature>
<gene>
    <name evidence="2" type="ORF">ACFQT0_14140</name>
</gene>
<accession>A0ABW2U6A9</accession>
<proteinExistence type="predicted"/>
<dbReference type="RefSeq" id="WP_380203659.1">
    <property type="nucleotide sequence ID" value="NZ_JBHTEK010000001.1"/>
</dbReference>
<feature type="region of interest" description="Disordered" evidence="1">
    <location>
        <begin position="1"/>
        <end position="20"/>
    </location>
</feature>
<sequence length="94" mass="10251">MVSASGQRTELREGQACDFRGRPVAVRAAPDGTLVLAKSAASAAPAIPTRTVMEEMFGRSADDQYREGKYKKPKKAKKKHGKGHGRGNEEEYDD</sequence>
<protein>
    <recommendedName>
        <fullName evidence="4">RNA-binding protein</fullName>
    </recommendedName>
</protein>
<dbReference type="EMBL" id="JBHTEK010000001">
    <property type="protein sequence ID" value="MFC7668386.1"/>
    <property type="molecule type" value="Genomic_DNA"/>
</dbReference>
<keyword evidence="3" id="KW-1185">Reference proteome</keyword>
<comment type="caution">
    <text evidence="2">The sequence shown here is derived from an EMBL/GenBank/DDBJ whole genome shotgun (WGS) entry which is preliminary data.</text>
</comment>
<reference evidence="3" key="1">
    <citation type="journal article" date="2019" name="Int. J. Syst. Evol. Microbiol.">
        <title>The Global Catalogue of Microorganisms (GCM) 10K type strain sequencing project: providing services to taxonomists for standard genome sequencing and annotation.</title>
        <authorList>
            <consortium name="The Broad Institute Genomics Platform"/>
            <consortium name="The Broad Institute Genome Sequencing Center for Infectious Disease"/>
            <person name="Wu L."/>
            <person name="Ma J."/>
        </authorList>
    </citation>
    <scope>NUCLEOTIDE SEQUENCE [LARGE SCALE GENOMIC DNA]</scope>
    <source>
        <strain evidence="3">JCM 19635</strain>
    </source>
</reference>
<organism evidence="2 3">
    <name type="scientific">Hymenobacter humi</name>
    <dbReference type="NCBI Taxonomy" id="1411620"/>
    <lineage>
        <taxon>Bacteria</taxon>
        <taxon>Pseudomonadati</taxon>
        <taxon>Bacteroidota</taxon>
        <taxon>Cytophagia</taxon>
        <taxon>Cytophagales</taxon>
        <taxon>Hymenobacteraceae</taxon>
        <taxon>Hymenobacter</taxon>
    </lineage>
</organism>
<name>A0ABW2U6A9_9BACT</name>
<feature type="region of interest" description="Disordered" evidence="1">
    <location>
        <begin position="58"/>
        <end position="94"/>
    </location>
</feature>